<dbReference type="Proteomes" id="UP000730482">
    <property type="component" value="Unassembled WGS sequence"/>
</dbReference>
<dbReference type="Gene3D" id="2.120.10.30">
    <property type="entry name" value="TolB, C-terminal domain"/>
    <property type="match status" value="1"/>
</dbReference>
<dbReference type="SUPFAM" id="SSF69304">
    <property type="entry name" value="Tricorn protease N-terminal domain"/>
    <property type="match status" value="1"/>
</dbReference>
<dbReference type="InterPro" id="IPR007253">
    <property type="entry name" value="Cell_wall-bd_2"/>
</dbReference>
<dbReference type="InterPro" id="IPR011659">
    <property type="entry name" value="WD40"/>
</dbReference>
<dbReference type="PANTHER" id="PTHR30032:SF8">
    <property type="entry name" value="GERMINATION-SPECIFIC N-ACETYLMURAMOYL-L-ALANINE AMIDASE"/>
    <property type="match status" value="1"/>
</dbReference>
<dbReference type="InterPro" id="IPR011042">
    <property type="entry name" value="6-blade_b-propeller_TolB-like"/>
</dbReference>
<dbReference type="Gene3D" id="3.40.50.12090">
    <property type="match status" value="1"/>
</dbReference>
<organism evidence="3 4">
    <name type="scientific">Catenulispora pinistramenti</name>
    <dbReference type="NCBI Taxonomy" id="2705254"/>
    <lineage>
        <taxon>Bacteria</taxon>
        <taxon>Bacillati</taxon>
        <taxon>Actinomycetota</taxon>
        <taxon>Actinomycetes</taxon>
        <taxon>Catenulisporales</taxon>
        <taxon>Catenulisporaceae</taxon>
        <taxon>Catenulispora</taxon>
    </lineage>
</organism>
<feature type="signal peptide" evidence="2">
    <location>
        <begin position="1"/>
        <end position="23"/>
    </location>
</feature>
<evidence type="ECO:0000256" key="1">
    <source>
        <dbReference type="SAM" id="MobiDB-lite"/>
    </source>
</evidence>
<keyword evidence="4" id="KW-1185">Reference proteome</keyword>
<dbReference type="RefSeq" id="WP_212007980.1">
    <property type="nucleotide sequence ID" value="NZ_JAAFYZ010000012.1"/>
</dbReference>
<keyword evidence="2" id="KW-0732">Signal</keyword>
<evidence type="ECO:0000256" key="2">
    <source>
        <dbReference type="SAM" id="SignalP"/>
    </source>
</evidence>
<accession>A0ABS5KJJ7</accession>
<gene>
    <name evidence="3" type="ORF">KGQ19_05560</name>
</gene>
<evidence type="ECO:0000313" key="3">
    <source>
        <dbReference type="EMBL" id="MBS2546328.1"/>
    </source>
</evidence>
<name>A0ABS5KJJ7_9ACTN</name>
<feature type="chain" id="PRO_5046898050" evidence="2">
    <location>
        <begin position="24"/>
        <end position="644"/>
    </location>
</feature>
<dbReference type="Pfam" id="PF04122">
    <property type="entry name" value="CW_binding_2"/>
    <property type="match status" value="3"/>
</dbReference>
<proteinExistence type="predicted"/>
<reference evidence="3 4" key="1">
    <citation type="submission" date="2020-02" db="EMBL/GenBank/DDBJ databases">
        <title>Acidophilic actinobacteria isolated from forest soil.</title>
        <authorList>
            <person name="Golinska P."/>
        </authorList>
    </citation>
    <scope>NUCLEOTIDE SEQUENCE [LARGE SCALE GENOMIC DNA]</scope>
    <source>
        <strain evidence="3 4">NL8</strain>
    </source>
</reference>
<dbReference type="Pfam" id="PF07676">
    <property type="entry name" value="PD40"/>
    <property type="match status" value="2"/>
</dbReference>
<dbReference type="PANTHER" id="PTHR30032">
    <property type="entry name" value="N-ACETYLMURAMOYL-L-ALANINE AMIDASE-RELATED"/>
    <property type="match status" value="1"/>
</dbReference>
<dbReference type="EMBL" id="JAAFYZ010000012">
    <property type="protein sequence ID" value="MBS2546328.1"/>
    <property type="molecule type" value="Genomic_DNA"/>
</dbReference>
<protein>
    <submittedName>
        <fullName evidence="3">Cell wall-binding repeat-containing protein</fullName>
    </submittedName>
</protein>
<feature type="region of interest" description="Disordered" evidence="1">
    <location>
        <begin position="257"/>
        <end position="290"/>
    </location>
</feature>
<dbReference type="InterPro" id="IPR051922">
    <property type="entry name" value="Bact_Sporulation_Assoc"/>
</dbReference>
<evidence type="ECO:0000313" key="4">
    <source>
        <dbReference type="Proteomes" id="UP000730482"/>
    </source>
</evidence>
<comment type="caution">
    <text evidence="3">The sequence shown here is derived from an EMBL/GenBank/DDBJ whole genome shotgun (WGS) entry which is preliminary data.</text>
</comment>
<sequence>MRSSSFRKSLAATAVLASSVASIVGFGAAAHATYQGPANSPLTLDMGSFAPDGSRYVYADGSGAIITHNTPGGAPLVVDPAKPGVSRSHPTFFDNGAAIVFSETVNGVSKLAAIPTYTPAGDPVKETDPLSFLASKMPEGTETAPDSDGQDLVFQHHNATTDQDEIWVQDSFGRGSGGPILAATDGTWPTISPDGKTIAFDRKDSAGHEQIWTVAWNGQDSQTPAGTPKQITNDARDHLFPAFSPDGTRIAYEGRTATNGVPDDVESIAANGGGQRQESSKPGLPDYQPLNKDTITRLAGADRIGTAVATSQAKWPAAAKAGNGTAASSVVLSRDDQFADALGGSTLAVTGNGPLLLTPTNSLDSSVKAEIARVLGSASSSKTVYVLGGEQALSPAVYNAVKSMGYTVKRIAGPDRYATSVAIAETVSGLVGGSGWTQPDRVLVATGNNAPDALSAGAAAEAIPGGTPGAGVVVLTDDKKMPASTAAYLAQVQAHDKTDYQAPVYGVGGQGDAALTSVGIQHTALVGATRYDTSYLVAKTFFDSWSGAWGMSPAAVGFATGLTWPDALSGGAFMGQNRGPLLLVDPVSGISPVEQQWLAGWAPYANNAYIFGGTKAVDQFAQDNYATLIGGQLAGMNTKYNPKA</sequence>